<keyword evidence="4 9" id="KW-0349">Heme</keyword>
<proteinExistence type="inferred from homology"/>
<evidence type="ECO:0000256" key="6">
    <source>
        <dbReference type="ARBA" id="ARBA00023002"/>
    </source>
</evidence>
<dbReference type="InterPro" id="IPR001128">
    <property type="entry name" value="Cyt_P450"/>
</dbReference>
<dbReference type="Proteomes" id="UP000799118">
    <property type="component" value="Unassembled WGS sequence"/>
</dbReference>
<feature type="binding site" description="axial binding residue" evidence="9">
    <location>
        <position position="347"/>
    </location>
    <ligand>
        <name>heme</name>
        <dbReference type="ChEBI" id="CHEBI:30413"/>
    </ligand>
    <ligandPart>
        <name>Fe</name>
        <dbReference type="ChEBI" id="CHEBI:18248"/>
    </ligandPart>
</feature>
<keyword evidence="12" id="KW-1185">Reference proteome</keyword>
<comment type="similarity">
    <text evidence="3 10">Belongs to the cytochrome P450 family.</text>
</comment>
<dbReference type="Gene3D" id="1.10.630.10">
    <property type="entry name" value="Cytochrome P450"/>
    <property type="match status" value="1"/>
</dbReference>
<dbReference type="PRINTS" id="PR00463">
    <property type="entry name" value="EP450I"/>
</dbReference>
<dbReference type="EMBL" id="ML769545">
    <property type="protein sequence ID" value="KAE9394679.1"/>
    <property type="molecule type" value="Genomic_DNA"/>
</dbReference>
<dbReference type="PRINTS" id="PR00385">
    <property type="entry name" value="P450"/>
</dbReference>
<dbReference type="PANTHER" id="PTHR46300">
    <property type="entry name" value="P450, PUTATIVE (EUROFUNG)-RELATED-RELATED"/>
    <property type="match status" value="1"/>
</dbReference>
<protein>
    <submittedName>
        <fullName evidence="11">Cytochrome P450</fullName>
    </submittedName>
</protein>
<accession>A0A6A4H8V4</accession>
<dbReference type="CDD" id="cd11065">
    <property type="entry name" value="CYP64-like"/>
    <property type="match status" value="1"/>
</dbReference>
<reference evidence="11" key="1">
    <citation type="journal article" date="2019" name="Environ. Microbiol.">
        <title>Fungal ecological strategies reflected in gene transcription - a case study of two litter decomposers.</title>
        <authorList>
            <person name="Barbi F."/>
            <person name="Kohler A."/>
            <person name="Barry K."/>
            <person name="Baskaran P."/>
            <person name="Daum C."/>
            <person name="Fauchery L."/>
            <person name="Ihrmark K."/>
            <person name="Kuo A."/>
            <person name="LaButti K."/>
            <person name="Lipzen A."/>
            <person name="Morin E."/>
            <person name="Grigoriev I.V."/>
            <person name="Henrissat B."/>
            <person name="Lindahl B."/>
            <person name="Martin F."/>
        </authorList>
    </citation>
    <scope>NUCLEOTIDE SEQUENCE</scope>
    <source>
        <strain evidence="11">JB14</strain>
    </source>
</reference>
<dbReference type="InterPro" id="IPR017972">
    <property type="entry name" value="Cyt_P450_CS"/>
</dbReference>
<name>A0A6A4H8V4_9AGAR</name>
<evidence type="ECO:0000313" key="12">
    <source>
        <dbReference type="Proteomes" id="UP000799118"/>
    </source>
</evidence>
<comment type="pathway">
    <text evidence="2">Secondary metabolite biosynthesis.</text>
</comment>
<evidence type="ECO:0000256" key="1">
    <source>
        <dbReference type="ARBA" id="ARBA00001971"/>
    </source>
</evidence>
<dbReference type="GO" id="GO:0005506">
    <property type="term" value="F:iron ion binding"/>
    <property type="evidence" value="ECO:0007669"/>
    <property type="project" value="InterPro"/>
</dbReference>
<keyword evidence="8 10" id="KW-0503">Monooxygenase</keyword>
<organism evidence="11 12">
    <name type="scientific">Gymnopus androsaceus JB14</name>
    <dbReference type="NCBI Taxonomy" id="1447944"/>
    <lineage>
        <taxon>Eukaryota</taxon>
        <taxon>Fungi</taxon>
        <taxon>Dikarya</taxon>
        <taxon>Basidiomycota</taxon>
        <taxon>Agaricomycotina</taxon>
        <taxon>Agaricomycetes</taxon>
        <taxon>Agaricomycetidae</taxon>
        <taxon>Agaricales</taxon>
        <taxon>Marasmiineae</taxon>
        <taxon>Omphalotaceae</taxon>
        <taxon>Gymnopus</taxon>
    </lineage>
</organism>
<dbReference type="OrthoDB" id="2789670at2759"/>
<dbReference type="Pfam" id="PF00067">
    <property type="entry name" value="p450"/>
    <property type="match status" value="1"/>
</dbReference>
<keyword evidence="6 10" id="KW-0560">Oxidoreductase</keyword>
<dbReference type="GO" id="GO:0020037">
    <property type="term" value="F:heme binding"/>
    <property type="evidence" value="ECO:0007669"/>
    <property type="project" value="InterPro"/>
</dbReference>
<dbReference type="InterPro" id="IPR036396">
    <property type="entry name" value="Cyt_P450_sf"/>
</dbReference>
<dbReference type="GO" id="GO:0004497">
    <property type="term" value="F:monooxygenase activity"/>
    <property type="evidence" value="ECO:0007669"/>
    <property type="project" value="UniProtKB-KW"/>
</dbReference>
<gene>
    <name evidence="11" type="ORF">BT96DRAFT_966933</name>
</gene>
<evidence type="ECO:0000256" key="3">
    <source>
        <dbReference type="ARBA" id="ARBA00010617"/>
    </source>
</evidence>
<dbReference type="InterPro" id="IPR050364">
    <property type="entry name" value="Cytochrome_P450_fung"/>
</dbReference>
<evidence type="ECO:0000256" key="4">
    <source>
        <dbReference type="ARBA" id="ARBA00022617"/>
    </source>
</evidence>
<sequence length="415" mass="47646">MLPVNCWRSVGRFTPTDLFTTMDELGGWHFNVGAMPYNDTWRKHRRLYQQNFRPVAVQKIQPIQRRKIHDLVINLLNSPEDFDQHVSTATEAIIMTTLYGYDIAKTDDPFVEVAEKAMRLRAIFLIPGSFPISELPFAKYLPSWAPGCEYTKELQDRPFKFAMEQKSKGKAASISSLVTDLVEQLQEDDPDYAQKLQHIRNMASTSYLAGNTTTKSVILTFMLAMTLNPHIQTKAQEEIDRVIGTNRLPDFSDREKLPYVEAVYRETMRWYPPAPLGTPRKAMQTDCYNGYCIPEGTTVYPNLWAMSRDETLYHEPHQFIPERFLDSSGPFTGINDILLFGFGRRVCAGRYLADASVWMAVVSILTTLRLEKAKDVEGNEVHVEWNYTDGLICFPRQFRCSITPRGPQYLLISPE</sequence>
<dbReference type="SUPFAM" id="SSF48264">
    <property type="entry name" value="Cytochrome P450"/>
    <property type="match status" value="1"/>
</dbReference>
<evidence type="ECO:0000256" key="8">
    <source>
        <dbReference type="ARBA" id="ARBA00023033"/>
    </source>
</evidence>
<evidence type="ECO:0000256" key="9">
    <source>
        <dbReference type="PIRSR" id="PIRSR602401-1"/>
    </source>
</evidence>
<dbReference type="GO" id="GO:0016705">
    <property type="term" value="F:oxidoreductase activity, acting on paired donors, with incorporation or reduction of molecular oxygen"/>
    <property type="evidence" value="ECO:0007669"/>
    <property type="project" value="InterPro"/>
</dbReference>
<evidence type="ECO:0000256" key="7">
    <source>
        <dbReference type="ARBA" id="ARBA00023004"/>
    </source>
</evidence>
<dbReference type="InterPro" id="IPR002401">
    <property type="entry name" value="Cyt_P450_E_grp-I"/>
</dbReference>
<evidence type="ECO:0000313" key="11">
    <source>
        <dbReference type="EMBL" id="KAE9394679.1"/>
    </source>
</evidence>
<dbReference type="PANTHER" id="PTHR46300:SF7">
    <property type="entry name" value="P450, PUTATIVE (EUROFUNG)-RELATED"/>
    <property type="match status" value="1"/>
</dbReference>
<dbReference type="PROSITE" id="PS00086">
    <property type="entry name" value="CYTOCHROME_P450"/>
    <property type="match status" value="1"/>
</dbReference>
<comment type="cofactor">
    <cofactor evidence="1 9">
        <name>heme</name>
        <dbReference type="ChEBI" id="CHEBI:30413"/>
    </cofactor>
</comment>
<keyword evidence="7 9" id="KW-0408">Iron</keyword>
<evidence type="ECO:0000256" key="5">
    <source>
        <dbReference type="ARBA" id="ARBA00022723"/>
    </source>
</evidence>
<evidence type="ECO:0000256" key="10">
    <source>
        <dbReference type="RuleBase" id="RU000461"/>
    </source>
</evidence>
<dbReference type="AlphaFoldDB" id="A0A6A4H8V4"/>
<keyword evidence="5 9" id="KW-0479">Metal-binding</keyword>
<evidence type="ECO:0000256" key="2">
    <source>
        <dbReference type="ARBA" id="ARBA00005179"/>
    </source>
</evidence>